<feature type="region of interest" description="Disordered" evidence="1">
    <location>
        <begin position="183"/>
        <end position="216"/>
    </location>
</feature>
<comment type="caution">
    <text evidence="2">The sequence shown here is derived from an EMBL/GenBank/DDBJ whole genome shotgun (WGS) entry which is preliminary data.</text>
</comment>
<evidence type="ECO:0000313" key="3">
    <source>
        <dbReference type="Proteomes" id="UP001221757"/>
    </source>
</evidence>
<evidence type="ECO:0000256" key="1">
    <source>
        <dbReference type="SAM" id="MobiDB-lite"/>
    </source>
</evidence>
<dbReference type="EMBL" id="JARKIE010000196">
    <property type="protein sequence ID" value="KAJ7668202.1"/>
    <property type="molecule type" value="Genomic_DNA"/>
</dbReference>
<protein>
    <submittedName>
        <fullName evidence="2">Uncharacterized protein</fullName>
    </submittedName>
</protein>
<dbReference type="AlphaFoldDB" id="A0AAD7D0Z0"/>
<feature type="compositionally biased region" description="Basic and acidic residues" evidence="1">
    <location>
        <begin position="252"/>
        <end position="261"/>
    </location>
</feature>
<feature type="region of interest" description="Disordered" evidence="1">
    <location>
        <begin position="1"/>
        <end position="27"/>
    </location>
</feature>
<dbReference type="Proteomes" id="UP001221757">
    <property type="component" value="Unassembled WGS sequence"/>
</dbReference>
<accession>A0AAD7D0Z0</accession>
<feature type="region of interest" description="Disordered" evidence="1">
    <location>
        <begin position="243"/>
        <end position="288"/>
    </location>
</feature>
<feature type="region of interest" description="Disordered" evidence="1">
    <location>
        <begin position="92"/>
        <end position="124"/>
    </location>
</feature>
<reference evidence="2" key="1">
    <citation type="submission" date="2023-03" db="EMBL/GenBank/DDBJ databases">
        <title>Massive genome expansion in bonnet fungi (Mycena s.s.) driven by repeated elements and novel gene families across ecological guilds.</title>
        <authorList>
            <consortium name="Lawrence Berkeley National Laboratory"/>
            <person name="Harder C.B."/>
            <person name="Miyauchi S."/>
            <person name="Viragh M."/>
            <person name="Kuo A."/>
            <person name="Thoen E."/>
            <person name="Andreopoulos B."/>
            <person name="Lu D."/>
            <person name="Skrede I."/>
            <person name="Drula E."/>
            <person name="Henrissat B."/>
            <person name="Morin E."/>
            <person name="Kohler A."/>
            <person name="Barry K."/>
            <person name="LaButti K."/>
            <person name="Morin E."/>
            <person name="Salamov A."/>
            <person name="Lipzen A."/>
            <person name="Mereny Z."/>
            <person name="Hegedus B."/>
            <person name="Baldrian P."/>
            <person name="Stursova M."/>
            <person name="Weitz H."/>
            <person name="Taylor A."/>
            <person name="Grigoriev I.V."/>
            <person name="Nagy L.G."/>
            <person name="Martin F."/>
            <person name="Kauserud H."/>
        </authorList>
    </citation>
    <scope>NUCLEOTIDE SEQUENCE</scope>
    <source>
        <strain evidence="2">CBHHK067</strain>
    </source>
</reference>
<sequence>MRGSITPHGDDSNGSEGSAGTVSRESNRIAQIPQRRWVFDGARVTNLKQMARPIDPLEIARRQRLTAAYGARRTLTLTAIWISGVAGWRRRRRGVTKRSTSAKTKAGSRKRREEEGKETVERTDSVGTDRIADWVFATALENENGTVKDTDEVIVIDGRNLASSASDGRRRARTFRALRPAIDPRDARPAGAGRDERCAASVRPPAQGVRRRDARGAGLRGLTHARTHVRALSAEQPQACVRPASRACGGGEGDRAREHTKGRGGAYGDKGVRAGTAAGGWREQRERS</sequence>
<keyword evidence="3" id="KW-1185">Reference proteome</keyword>
<gene>
    <name evidence="2" type="ORF">B0H17DRAFT_1142553</name>
</gene>
<organism evidence="2 3">
    <name type="scientific">Mycena rosella</name>
    <name type="common">Pink bonnet</name>
    <name type="synonym">Agaricus rosellus</name>
    <dbReference type="NCBI Taxonomy" id="1033263"/>
    <lineage>
        <taxon>Eukaryota</taxon>
        <taxon>Fungi</taxon>
        <taxon>Dikarya</taxon>
        <taxon>Basidiomycota</taxon>
        <taxon>Agaricomycotina</taxon>
        <taxon>Agaricomycetes</taxon>
        <taxon>Agaricomycetidae</taxon>
        <taxon>Agaricales</taxon>
        <taxon>Marasmiineae</taxon>
        <taxon>Mycenaceae</taxon>
        <taxon>Mycena</taxon>
    </lineage>
</organism>
<feature type="compositionally biased region" description="Polar residues" evidence="1">
    <location>
        <begin position="12"/>
        <end position="24"/>
    </location>
</feature>
<name>A0AAD7D0Z0_MYCRO</name>
<evidence type="ECO:0000313" key="2">
    <source>
        <dbReference type="EMBL" id="KAJ7668202.1"/>
    </source>
</evidence>
<feature type="compositionally biased region" description="Basic and acidic residues" evidence="1">
    <location>
        <begin position="183"/>
        <end position="198"/>
    </location>
</feature>
<feature type="compositionally biased region" description="Basic and acidic residues" evidence="1">
    <location>
        <begin position="111"/>
        <end position="124"/>
    </location>
</feature>
<proteinExistence type="predicted"/>